<keyword evidence="5 7" id="KW-0418">Kinase</keyword>
<accession>G0IZL2</accession>
<dbReference type="InterPro" id="IPR052162">
    <property type="entry name" value="Sensor_kinase/Photoreceptor"/>
</dbReference>
<dbReference type="InterPro" id="IPR013655">
    <property type="entry name" value="PAS_fold_3"/>
</dbReference>
<dbReference type="Gene3D" id="3.30.450.20">
    <property type="entry name" value="PAS domain"/>
    <property type="match status" value="2"/>
</dbReference>
<evidence type="ECO:0000256" key="1">
    <source>
        <dbReference type="ARBA" id="ARBA00000085"/>
    </source>
</evidence>
<evidence type="ECO:0000313" key="8">
    <source>
        <dbReference type="Proteomes" id="UP000001635"/>
    </source>
</evidence>
<evidence type="ECO:0000313" key="7">
    <source>
        <dbReference type="EMBL" id="AEL25053.1"/>
    </source>
</evidence>
<evidence type="ECO:0000256" key="5">
    <source>
        <dbReference type="ARBA" id="ARBA00022777"/>
    </source>
</evidence>
<comment type="catalytic activity">
    <reaction evidence="1">
        <text>ATP + protein L-histidine = ADP + protein N-phospho-L-histidine.</text>
        <dbReference type="EC" id="2.7.13.3"/>
    </reaction>
</comment>
<dbReference type="SUPFAM" id="SSF55785">
    <property type="entry name" value="PYP-like sensor domain (PAS domain)"/>
    <property type="match status" value="1"/>
</dbReference>
<dbReference type="Proteomes" id="UP000001635">
    <property type="component" value="Chromosome"/>
</dbReference>
<name>G0IZL2_CYCMS</name>
<dbReference type="PRINTS" id="PR00344">
    <property type="entry name" value="BCTRLSENSOR"/>
</dbReference>
<dbReference type="STRING" id="880070.Cycma_1282"/>
<dbReference type="Gene3D" id="3.30.565.10">
    <property type="entry name" value="Histidine kinase-like ATPase, C-terminal domain"/>
    <property type="match status" value="1"/>
</dbReference>
<evidence type="ECO:0000256" key="3">
    <source>
        <dbReference type="ARBA" id="ARBA00022553"/>
    </source>
</evidence>
<sequence length="994" mass="115778">MFDNNFKSQLLTFKRLNDGRFEILHQSNEAIFWASPELNSLNLKILDDFFSIEHVSLLDCIFKQLGKSDHFKTPFLLNSQSFLWLKIEGCIVPHGNHGFLVNAMINQTPSGEGSSWLIDSEEQKIINELGNPIKHQLSKFDDLHEYLLLKYPLLKVEIFDLMPFPKLKNGVLNDKGLKIRIQNICSDFQLVTLKEAQAQKSSIKKIKKQRKINDLEYHEKVYFKYLSKTKEVLWAGPLHNLLGYEDGNFRSFYIWDWLNLIHPEDKQKIEDFLSLGHYGKNNYSISYRVKHKKGHYQEIKNSVRFFQSPYTLEEGLTGNIINISTPQNSPIKPKSKEGLIKKLFEKKFIQGMLTEVSAISSLFKGKNLFEEINYLFYRKLGFKYCLIGNLSNGKKEMEVLALCGAGKKLLDRDKKWAKILNEELLLMDSTNNFVMISSENNEQLANISSLADQQISSLIRLKLYDTERNEIGTMCLLHDQPIKNKNHYSELFSILRDWISKELYRFRFESMLQETNYMHDAILNGTAYAIFAVNHQFEPILINNKTLPIFNIKNKKDLLKTILIKDNIKKTLHQVIINFLKTDRKVAYFHLPCEDNNYKELKISFTRILYGKENKKSYVIFVDDITERTLSEKKLIKTEQLYRSIAENFPQGTVDVLDNSYHYLFTDGEEYKMSATDPKSLLGTNLLKQLTGKNLKIVKSNLSKVLKGQRVSFETETKRKKYLQSAVPLMNDSDEVERILLVKQNITEAKKLESDRVNLIKDLKSHNEELLRFAYIVSHNLRAPIVNISLLLDLYNEENPADPENLEIWENLKISTNLLDSTLQDLIEVVSIKKQKIPKVEQIDFKLLLNNIEKSLFNQLKESGIVIHKDFTALNDINYIYAHLENFFMNFMTNAVKYKHPDRSPIVNINTYRDGKYCVIRFEDNGIGMDLSRYGDRIFGLYQRFHTHVEGKGLGLYLVREQIRAHDGKIEVESEVGKGTIFRVYLRNLIINQS</sequence>
<keyword evidence="4" id="KW-0808">Transferase</keyword>
<dbReference type="Pfam" id="PF02518">
    <property type="entry name" value="HATPase_c"/>
    <property type="match status" value="1"/>
</dbReference>
<dbReference type="EC" id="2.7.13.3" evidence="2"/>
<dbReference type="SUPFAM" id="SSF47384">
    <property type="entry name" value="Homodimeric domain of signal transducing histidine kinase"/>
    <property type="match status" value="1"/>
</dbReference>
<dbReference type="PROSITE" id="PS50109">
    <property type="entry name" value="HIS_KIN"/>
    <property type="match status" value="1"/>
</dbReference>
<dbReference type="GO" id="GO:0000155">
    <property type="term" value="F:phosphorelay sensor kinase activity"/>
    <property type="evidence" value="ECO:0007669"/>
    <property type="project" value="InterPro"/>
</dbReference>
<organism evidence="7 8">
    <name type="scientific">Cyclobacterium marinum (strain ATCC 25205 / DSM 745 / LMG 13164 / NCIMB 1802)</name>
    <name type="common">Flectobacillus marinus</name>
    <dbReference type="NCBI Taxonomy" id="880070"/>
    <lineage>
        <taxon>Bacteria</taxon>
        <taxon>Pseudomonadati</taxon>
        <taxon>Bacteroidota</taxon>
        <taxon>Cytophagia</taxon>
        <taxon>Cytophagales</taxon>
        <taxon>Cyclobacteriaceae</taxon>
        <taxon>Cyclobacterium</taxon>
    </lineage>
</organism>
<dbReference type="InterPro" id="IPR005467">
    <property type="entry name" value="His_kinase_dom"/>
</dbReference>
<gene>
    <name evidence="7" type="ordered locus">Cycma_1282</name>
</gene>
<dbReference type="InterPro" id="IPR036890">
    <property type="entry name" value="HATPase_C_sf"/>
</dbReference>
<dbReference type="OrthoDB" id="9766459at2"/>
<dbReference type="SMART" id="SM00387">
    <property type="entry name" value="HATPase_c"/>
    <property type="match status" value="1"/>
</dbReference>
<dbReference type="AlphaFoldDB" id="G0IZL2"/>
<reference evidence="8" key="1">
    <citation type="submission" date="2011-07" db="EMBL/GenBank/DDBJ databases">
        <title>The complete genome of Cyclobacterium marinum DSM 745.</title>
        <authorList>
            <person name="Lucas S."/>
            <person name="Han J."/>
            <person name="Lapidus A."/>
            <person name="Bruce D."/>
            <person name="Goodwin L."/>
            <person name="Pitluck S."/>
            <person name="Peters L."/>
            <person name="Kyrpides N."/>
            <person name="Mavromatis K."/>
            <person name="Ivanova N."/>
            <person name="Ovchinnikova G."/>
            <person name="Chertkov O."/>
            <person name="Detter J.C."/>
            <person name="Tapia R."/>
            <person name="Han C."/>
            <person name="Land M."/>
            <person name="Hauser L."/>
            <person name="Markowitz V."/>
            <person name="Cheng J.-F."/>
            <person name="Hugenholtz P."/>
            <person name="Woyke T."/>
            <person name="Wu D."/>
            <person name="Tindall B."/>
            <person name="Schuetze A."/>
            <person name="Brambilla E."/>
            <person name="Klenk H.-P."/>
            <person name="Eisen J.A."/>
        </authorList>
    </citation>
    <scope>NUCLEOTIDE SEQUENCE [LARGE SCALE GENOMIC DNA]</scope>
    <source>
        <strain evidence="8">ATCC 25205 / DSM 745 / LMG 13164 / NCIMB 1802</strain>
    </source>
</reference>
<dbReference type="InterPro" id="IPR036097">
    <property type="entry name" value="HisK_dim/P_sf"/>
</dbReference>
<dbReference type="EMBL" id="CP002955">
    <property type="protein sequence ID" value="AEL25053.1"/>
    <property type="molecule type" value="Genomic_DNA"/>
</dbReference>
<feature type="domain" description="Histidine kinase" evidence="6">
    <location>
        <begin position="776"/>
        <end position="990"/>
    </location>
</feature>
<proteinExistence type="predicted"/>
<evidence type="ECO:0000259" key="6">
    <source>
        <dbReference type="PROSITE" id="PS50109"/>
    </source>
</evidence>
<keyword evidence="8" id="KW-1185">Reference proteome</keyword>
<dbReference type="KEGG" id="cmr:Cycma_1282"/>
<dbReference type="InterPro" id="IPR035965">
    <property type="entry name" value="PAS-like_dom_sf"/>
</dbReference>
<protein>
    <recommendedName>
        <fullName evidence="2">histidine kinase</fullName>
        <ecNumber evidence="2">2.7.13.3</ecNumber>
    </recommendedName>
</protein>
<dbReference type="InterPro" id="IPR004358">
    <property type="entry name" value="Sig_transdc_His_kin-like_C"/>
</dbReference>
<dbReference type="SUPFAM" id="SSF55874">
    <property type="entry name" value="ATPase domain of HSP90 chaperone/DNA topoisomerase II/histidine kinase"/>
    <property type="match status" value="1"/>
</dbReference>
<evidence type="ECO:0000256" key="2">
    <source>
        <dbReference type="ARBA" id="ARBA00012438"/>
    </source>
</evidence>
<evidence type="ECO:0000256" key="4">
    <source>
        <dbReference type="ARBA" id="ARBA00022679"/>
    </source>
</evidence>
<dbReference type="Pfam" id="PF08447">
    <property type="entry name" value="PAS_3"/>
    <property type="match status" value="1"/>
</dbReference>
<dbReference type="PANTHER" id="PTHR43304">
    <property type="entry name" value="PHYTOCHROME-LIKE PROTEIN CPH1"/>
    <property type="match status" value="1"/>
</dbReference>
<dbReference type="PANTHER" id="PTHR43304:SF1">
    <property type="entry name" value="PAC DOMAIN-CONTAINING PROTEIN"/>
    <property type="match status" value="1"/>
</dbReference>
<dbReference type="eggNOG" id="COG4251">
    <property type="taxonomic scope" value="Bacteria"/>
</dbReference>
<keyword evidence="3" id="KW-0597">Phosphoprotein</keyword>
<dbReference type="RefSeq" id="WP_014019350.1">
    <property type="nucleotide sequence ID" value="NC_015914.1"/>
</dbReference>
<dbReference type="InterPro" id="IPR003594">
    <property type="entry name" value="HATPase_dom"/>
</dbReference>
<dbReference type="Gene3D" id="1.10.287.130">
    <property type="match status" value="1"/>
</dbReference>
<dbReference type="HOGENOM" id="CLU_284509_0_0_10"/>